<dbReference type="EMBL" id="ML143391">
    <property type="protein sequence ID" value="TBU33583.1"/>
    <property type="molecule type" value="Genomic_DNA"/>
</dbReference>
<dbReference type="AlphaFoldDB" id="A0A4V2K1P6"/>
<sequence>MTPNTDRELRPIPTGKPTYTVCNTRSTFCTSSSPPPRDEAGSYLLNQLHGFSFSLQPARLVPRPAVLRTPARPDAAWVSLVPRPPHQLNTSNKR</sequence>
<accession>A0A4V2K1P6</accession>
<organism evidence="1">
    <name type="scientific">Dichomitus squalens</name>
    <dbReference type="NCBI Taxonomy" id="114155"/>
    <lineage>
        <taxon>Eukaryota</taxon>
        <taxon>Fungi</taxon>
        <taxon>Dikarya</taxon>
        <taxon>Basidiomycota</taxon>
        <taxon>Agaricomycotina</taxon>
        <taxon>Agaricomycetes</taxon>
        <taxon>Polyporales</taxon>
        <taxon>Polyporaceae</taxon>
        <taxon>Dichomitus</taxon>
    </lineage>
</organism>
<dbReference type="Proteomes" id="UP000292957">
    <property type="component" value="Unassembled WGS sequence"/>
</dbReference>
<gene>
    <name evidence="1" type="ORF">BD311DRAFT_748906</name>
</gene>
<proteinExistence type="predicted"/>
<name>A0A4V2K1P6_9APHY</name>
<evidence type="ECO:0000313" key="1">
    <source>
        <dbReference type="EMBL" id="TBU33583.1"/>
    </source>
</evidence>
<reference evidence="1" key="1">
    <citation type="submission" date="2019-01" db="EMBL/GenBank/DDBJ databases">
        <title>Draft genome sequences of three monokaryotic isolates of the white-rot basidiomycete fungus Dichomitus squalens.</title>
        <authorList>
            <consortium name="DOE Joint Genome Institute"/>
            <person name="Lopez S.C."/>
            <person name="Andreopoulos B."/>
            <person name="Pangilinan J."/>
            <person name="Lipzen A."/>
            <person name="Riley R."/>
            <person name="Ahrendt S."/>
            <person name="Ng V."/>
            <person name="Barry K."/>
            <person name="Daum C."/>
            <person name="Grigoriev I.V."/>
            <person name="Hilden K.S."/>
            <person name="Makela M.R."/>
            <person name="de Vries R.P."/>
        </authorList>
    </citation>
    <scope>NUCLEOTIDE SEQUENCE [LARGE SCALE GENOMIC DNA]</scope>
    <source>
        <strain evidence="1">OM18370.1</strain>
    </source>
</reference>
<protein>
    <submittedName>
        <fullName evidence="1">Uncharacterized protein</fullName>
    </submittedName>
</protein>